<gene>
    <name evidence="8" type="ORF">LCGC14_0098930</name>
</gene>
<dbReference type="InterPro" id="IPR042196">
    <property type="entry name" value="FHIPEP_4"/>
</dbReference>
<evidence type="ECO:0000256" key="4">
    <source>
        <dbReference type="ARBA" id="ARBA00022692"/>
    </source>
</evidence>
<accession>A0A0F9VSR4</accession>
<dbReference type="NCBIfam" id="TIGR01398">
    <property type="entry name" value="FlhA"/>
    <property type="match status" value="1"/>
</dbReference>
<comment type="caution">
    <text evidence="8">The sequence shown here is derived from an EMBL/GenBank/DDBJ whole genome shotgun (WGS) entry which is preliminary data.</text>
</comment>
<organism evidence="8">
    <name type="scientific">marine sediment metagenome</name>
    <dbReference type="NCBI Taxonomy" id="412755"/>
    <lineage>
        <taxon>unclassified sequences</taxon>
        <taxon>metagenomes</taxon>
        <taxon>ecological metagenomes</taxon>
    </lineage>
</organism>
<evidence type="ECO:0000256" key="3">
    <source>
        <dbReference type="ARBA" id="ARBA00022475"/>
    </source>
</evidence>
<comment type="subcellular location">
    <subcellularLocation>
        <location evidence="1">Cell membrane</location>
        <topology evidence="1">Multi-pass membrane protein</topology>
    </subcellularLocation>
</comment>
<dbReference type="GO" id="GO:0044780">
    <property type="term" value="P:bacterial-type flagellum assembly"/>
    <property type="evidence" value="ECO:0007669"/>
    <property type="project" value="InterPro"/>
</dbReference>
<comment type="similarity">
    <text evidence="2">Belongs to the FHIPEP (flagella/HR/invasion proteins export pore) family.</text>
</comment>
<keyword evidence="4 7" id="KW-0812">Transmembrane</keyword>
<dbReference type="AlphaFoldDB" id="A0A0F9VSR4"/>
<feature type="transmembrane region" description="Helical" evidence="7">
    <location>
        <begin position="45"/>
        <end position="68"/>
    </location>
</feature>
<evidence type="ECO:0000256" key="6">
    <source>
        <dbReference type="ARBA" id="ARBA00023136"/>
    </source>
</evidence>
<evidence type="ECO:0000313" key="8">
    <source>
        <dbReference type="EMBL" id="KKO02973.1"/>
    </source>
</evidence>
<dbReference type="Gene3D" id="3.40.30.60">
    <property type="entry name" value="FHIPEP family, domain 1"/>
    <property type="match status" value="1"/>
</dbReference>
<evidence type="ECO:0000256" key="1">
    <source>
        <dbReference type="ARBA" id="ARBA00004651"/>
    </source>
</evidence>
<dbReference type="InterPro" id="IPR006301">
    <property type="entry name" value="FlhA"/>
</dbReference>
<dbReference type="Gene3D" id="1.10.8.540">
    <property type="entry name" value="FHIPEP family, domain 3"/>
    <property type="match status" value="1"/>
</dbReference>
<evidence type="ECO:0000256" key="7">
    <source>
        <dbReference type="SAM" id="Phobius"/>
    </source>
</evidence>
<proteinExistence type="inferred from homology"/>
<dbReference type="GO" id="GO:0009306">
    <property type="term" value="P:protein secretion"/>
    <property type="evidence" value="ECO:0007669"/>
    <property type="project" value="InterPro"/>
</dbReference>
<feature type="transmembrane region" description="Helical" evidence="7">
    <location>
        <begin position="243"/>
        <end position="270"/>
    </location>
</feature>
<keyword evidence="6 7" id="KW-0472">Membrane</keyword>
<feature type="transmembrane region" description="Helical" evidence="7">
    <location>
        <begin position="291"/>
        <end position="307"/>
    </location>
</feature>
<evidence type="ECO:0000256" key="5">
    <source>
        <dbReference type="ARBA" id="ARBA00022989"/>
    </source>
</evidence>
<name>A0A0F9VSR4_9ZZZZ</name>
<dbReference type="Gene3D" id="3.40.50.12790">
    <property type="entry name" value="FHIPEP family, domain 4"/>
    <property type="match status" value="1"/>
</dbReference>
<dbReference type="InterPro" id="IPR001712">
    <property type="entry name" value="T3SS_FHIPEP"/>
</dbReference>
<feature type="transmembrane region" description="Helical" evidence="7">
    <location>
        <begin position="75"/>
        <end position="99"/>
    </location>
</feature>
<feature type="transmembrane region" description="Helical" evidence="7">
    <location>
        <begin position="21"/>
        <end position="39"/>
    </location>
</feature>
<dbReference type="GO" id="GO:0005886">
    <property type="term" value="C:plasma membrane"/>
    <property type="evidence" value="ECO:0007669"/>
    <property type="project" value="UniProtKB-SubCell"/>
</dbReference>
<evidence type="ECO:0008006" key="9">
    <source>
        <dbReference type="Google" id="ProtNLM"/>
    </source>
</evidence>
<dbReference type="PIRSF" id="PIRSF005419">
    <property type="entry name" value="FlhA"/>
    <property type="match status" value="1"/>
</dbReference>
<keyword evidence="5 7" id="KW-1133">Transmembrane helix</keyword>
<keyword evidence="3" id="KW-1003">Cell membrane</keyword>
<dbReference type="InterPro" id="IPR042193">
    <property type="entry name" value="FHIPEP_3"/>
</dbReference>
<sequence length="708" mass="75645">MAVDRTQMMGNMRTNLAGLRHGSLGVPILLLVMLGMMMLPVPPFILDVLFTFNIALALVVLLVGAYALRPLDFAVFPTILLVATLLRLALNVASTRVVLLYGHEGGDAAGKVIQAFGEVVIGGNYVVGLVVFAILMIINFVVVTKGAGRISEVSARFTLDAMPGKQMAIDADLNSGLIDQEQAKTRRMEVSQEADFYGSMDGASKFVRGDAVAGLLILFINVIGGLAIGMAQHGLPFAEAGKIYVLLTIGDGLVAQIPSLLLSTAAAIMVTRVSTSEDMGAQVQRQMFTSPKALAIAAAIMIIMGLIPGMPHFSFIGLGALAAGGAYVIAKRQQVKVEEDAEVERKQALPPAVQSPETRELGWDDVTPVDMVGLEVGYRLIPLVDRNQGGQLLARIKGVRKKLSQDLGFLMPSVHIRDNLDLAPNAYRLTLMGVGVAEAEVYPDRELAINPGQVFGEIKGLAGKDPAFGLDAVWIEPMQKDQAQSLGYTVVDASTVVATHINQILHKHAHELIGHEEVQQLLQVLAKASPKLAEELVPGLISVSNLLKVLQGLLQEQVPVRDIRTIAESIANSSGKSQDTGAVIGAVRVALSRSIVQSIVGLDSELPVITLEPRLEQMLLQSLQKAGQGVDDGMLLEPGMAEKLQRSLSEAVQRQEVQGKPAILLVAGPIRMMMAKFVRYAAPGAHVLSYQEIPDSKQVTIVATVGQN</sequence>
<dbReference type="InterPro" id="IPR025505">
    <property type="entry name" value="FHIPEP_CS"/>
</dbReference>
<protein>
    <recommendedName>
        <fullName evidence="9">Flagellar biosynthesis protein FlhA</fullName>
    </recommendedName>
</protein>
<dbReference type="PANTHER" id="PTHR30161">
    <property type="entry name" value="FLAGELLAR EXPORT PROTEIN, MEMBRANE FLHA SUBUNIT-RELATED"/>
    <property type="match status" value="1"/>
</dbReference>
<dbReference type="Pfam" id="PF00771">
    <property type="entry name" value="FHIPEP"/>
    <property type="match status" value="1"/>
</dbReference>
<feature type="transmembrane region" description="Helical" evidence="7">
    <location>
        <begin position="211"/>
        <end position="231"/>
    </location>
</feature>
<dbReference type="EMBL" id="LAZR01000028">
    <property type="protein sequence ID" value="KKO02973.1"/>
    <property type="molecule type" value="Genomic_DNA"/>
</dbReference>
<dbReference type="InterPro" id="IPR042194">
    <property type="entry name" value="FHIPEP_1"/>
</dbReference>
<dbReference type="PROSITE" id="PS00994">
    <property type="entry name" value="FHIPEP"/>
    <property type="match status" value="1"/>
</dbReference>
<feature type="transmembrane region" description="Helical" evidence="7">
    <location>
        <begin position="119"/>
        <end position="142"/>
    </location>
</feature>
<evidence type="ECO:0000256" key="2">
    <source>
        <dbReference type="ARBA" id="ARBA00008835"/>
    </source>
</evidence>
<dbReference type="PANTHER" id="PTHR30161:SF1">
    <property type="entry name" value="FLAGELLAR BIOSYNTHESIS PROTEIN FLHA-RELATED"/>
    <property type="match status" value="1"/>
</dbReference>
<dbReference type="PRINTS" id="PR00949">
    <property type="entry name" value="TYPE3IMAPROT"/>
</dbReference>
<reference evidence="8" key="1">
    <citation type="journal article" date="2015" name="Nature">
        <title>Complex archaea that bridge the gap between prokaryotes and eukaryotes.</title>
        <authorList>
            <person name="Spang A."/>
            <person name="Saw J.H."/>
            <person name="Jorgensen S.L."/>
            <person name="Zaremba-Niedzwiedzka K."/>
            <person name="Martijn J."/>
            <person name="Lind A.E."/>
            <person name="van Eijk R."/>
            <person name="Schleper C."/>
            <person name="Guy L."/>
            <person name="Ettema T.J."/>
        </authorList>
    </citation>
    <scope>NUCLEOTIDE SEQUENCE</scope>
</reference>